<dbReference type="PANTHER" id="PTHR45772:SF9">
    <property type="entry name" value="CONSERVED COMPONENT OF ABC TRANSPORTER FOR NATURAL AMINO ACIDS"/>
    <property type="match status" value="1"/>
</dbReference>
<dbReference type="SMART" id="SM00382">
    <property type="entry name" value="AAA"/>
    <property type="match status" value="1"/>
</dbReference>
<dbReference type="EMBL" id="DRWN01000022">
    <property type="protein sequence ID" value="HHK68045.1"/>
    <property type="molecule type" value="Genomic_DNA"/>
</dbReference>
<evidence type="ECO:0000256" key="3">
    <source>
        <dbReference type="ARBA" id="ARBA00022840"/>
    </source>
</evidence>
<name>A0A7C5L6X4_CALS0</name>
<comment type="caution">
    <text evidence="5">The sequence shown here is derived from an EMBL/GenBank/DDBJ whole genome shotgun (WGS) entry which is preliminary data.</text>
</comment>
<dbReference type="Pfam" id="PF00005">
    <property type="entry name" value="ABC_tran"/>
    <property type="match status" value="1"/>
</dbReference>
<proteinExistence type="predicted"/>
<dbReference type="CDD" id="cd03219">
    <property type="entry name" value="ABC_Mj1267_LivG_branched"/>
    <property type="match status" value="1"/>
</dbReference>
<dbReference type="PROSITE" id="PS50893">
    <property type="entry name" value="ABC_TRANSPORTER_2"/>
    <property type="match status" value="1"/>
</dbReference>
<reference evidence="5" key="1">
    <citation type="journal article" date="2020" name="mSystems">
        <title>Genome- and Community-Level Interaction Insights into Carbon Utilization and Element Cycling Functions of Hydrothermarchaeota in Hydrothermal Sediment.</title>
        <authorList>
            <person name="Zhou Z."/>
            <person name="Liu Y."/>
            <person name="Xu W."/>
            <person name="Pan J."/>
            <person name="Luo Z.H."/>
            <person name="Li M."/>
        </authorList>
    </citation>
    <scope>NUCLEOTIDE SEQUENCE [LARGE SCALE GENOMIC DNA]</scope>
    <source>
        <strain evidence="5">SpSt-1056</strain>
    </source>
</reference>
<dbReference type="PROSITE" id="PS00211">
    <property type="entry name" value="ABC_TRANSPORTER_1"/>
    <property type="match status" value="1"/>
</dbReference>
<evidence type="ECO:0000256" key="1">
    <source>
        <dbReference type="ARBA" id="ARBA00022448"/>
    </source>
</evidence>
<keyword evidence="2" id="KW-0547">Nucleotide-binding</keyword>
<evidence type="ECO:0000256" key="2">
    <source>
        <dbReference type="ARBA" id="ARBA00022741"/>
    </source>
</evidence>
<dbReference type="GO" id="GO:0005886">
    <property type="term" value="C:plasma membrane"/>
    <property type="evidence" value="ECO:0007669"/>
    <property type="project" value="TreeGrafter"/>
</dbReference>
<dbReference type="InterPro" id="IPR017871">
    <property type="entry name" value="ABC_transporter-like_CS"/>
</dbReference>
<dbReference type="SUPFAM" id="SSF52540">
    <property type="entry name" value="P-loop containing nucleoside triphosphate hydrolases"/>
    <property type="match status" value="1"/>
</dbReference>
<keyword evidence="1" id="KW-0813">Transport</keyword>
<keyword evidence="3 5" id="KW-0067">ATP-binding</keyword>
<evidence type="ECO:0000259" key="4">
    <source>
        <dbReference type="PROSITE" id="PS50893"/>
    </source>
</evidence>
<protein>
    <submittedName>
        <fullName evidence="5">ABC transporter ATP-binding protein</fullName>
    </submittedName>
</protein>
<dbReference type="InterPro" id="IPR027417">
    <property type="entry name" value="P-loop_NTPase"/>
</dbReference>
<dbReference type="PANTHER" id="PTHR45772">
    <property type="entry name" value="CONSERVED COMPONENT OF ABC TRANSPORTER FOR NATURAL AMINO ACIDS-RELATED"/>
    <property type="match status" value="1"/>
</dbReference>
<feature type="domain" description="ABC transporter" evidence="4">
    <location>
        <begin position="4"/>
        <end position="236"/>
    </location>
</feature>
<dbReference type="GO" id="GO:0005524">
    <property type="term" value="F:ATP binding"/>
    <property type="evidence" value="ECO:0007669"/>
    <property type="project" value="UniProtKB-KW"/>
</dbReference>
<evidence type="ECO:0000313" key="5">
    <source>
        <dbReference type="EMBL" id="HHK68045.1"/>
    </source>
</evidence>
<dbReference type="Gene3D" id="3.40.50.300">
    <property type="entry name" value="P-loop containing nucleotide triphosphate hydrolases"/>
    <property type="match status" value="1"/>
</dbReference>
<sequence>MSRLQVDMVSKRFGGITAVDRLCLEAGRNEIVGIIGPNGSGKTTLLNLINGLIKPDSGKILLGDKPIHTLKPHQIAAMGVGRTFQIAKIFRELTVMENMLATVNKNNSSQTNLYKKAADLLELTGLAHKAREKAGTLSGGQQKLLEFARALILEPTTMLMDEPFAGVHPTVVSKLLEIIARMKSEGKTFLIVSHDINTITSISDKIVVMSEGKKIAEGMPEEIMADREVARLYLGF</sequence>
<dbReference type="InterPro" id="IPR003439">
    <property type="entry name" value="ABC_transporter-like_ATP-bd"/>
</dbReference>
<dbReference type="AlphaFoldDB" id="A0A7C5L6X4"/>
<organism evidence="5">
    <name type="scientific">Caldiarchaeum subterraneum</name>
    <dbReference type="NCBI Taxonomy" id="311458"/>
    <lineage>
        <taxon>Archaea</taxon>
        <taxon>Nitrososphaerota</taxon>
        <taxon>Candidatus Caldarchaeales</taxon>
        <taxon>Candidatus Caldarchaeaceae</taxon>
        <taxon>Candidatus Caldarchaeum</taxon>
    </lineage>
</organism>
<dbReference type="InterPro" id="IPR003593">
    <property type="entry name" value="AAA+_ATPase"/>
</dbReference>
<accession>A0A7C5L6X4</accession>
<dbReference type="InterPro" id="IPR051120">
    <property type="entry name" value="ABC_AA/LPS_Transport"/>
</dbReference>
<dbReference type="GO" id="GO:0016887">
    <property type="term" value="F:ATP hydrolysis activity"/>
    <property type="evidence" value="ECO:0007669"/>
    <property type="project" value="InterPro"/>
</dbReference>
<gene>
    <name evidence="5" type="ORF">ENM11_02670</name>
</gene>